<dbReference type="PANTHER" id="PTHR35766:SF1">
    <property type="entry name" value="OS08G0543600 PROTEIN"/>
    <property type="match status" value="1"/>
</dbReference>
<accession>A0AAP0IV13</accession>
<keyword evidence="5" id="KW-1185">Reference proteome</keyword>
<keyword evidence="1" id="KW-0175">Coiled coil</keyword>
<feature type="coiled-coil region" evidence="1">
    <location>
        <begin position="92"/>
        <end position="241"/>
    </location>
</feature>
<dbReference type="InterPro" id="IPR056142">
    <property type="entry name" value="DUF7725"/>
</dbReference>
<feature type="compositionally biased region" description="Polar residues" evidence="2">
    <location>
        <begin position="594"/>
        <end position="616"/>
    </location>
</feature>
<feature type="region of interest" description="Disordered" evidence="2">
    <location>
        <begin position="1"/>
        <end position="50"/>
    </location>
</feature>
<evidence type="ECO:0000313" key="4">
    <source>
        <dbReference type="EMBL" id="KAK9122269.1"/>
    </source>
</evidence>
<dbReference type="Pfam" id="PF24851">
    <property type="entry name" value="DUF7725"/>
    <property type="match status" value="1"/>
</dbReference>
<feature type="region of interest" description="Disordered" evidence="2">
    <location>
        <begin position="549"/>
        <end position="570"/>
    </location>
</feature>
<proteinExistence type="predicted"/>
<feature type="compositionally biased region" description="Low complexity" evidence="2">
    <location>
        <begin position="1"/>
        <end position="16"/>
    </location>
</feature>
<protein>
    <recommendedName>
        <fullName evidence="3">DUF7725 domain-containing protein</fullName>
    </recommendedName>
</protein>
<feature type="compositionally biased region" description="Low complexity" evidence="2">
    <location>
        <begin position="710"/>
        <end position="721"/>
    </location>
</feature>
<dbReference type="PANTHER" id="PTHR35766">
    <property type="entry name" value="OS08G0543600 PROTEIN"/>
    <property type="match status" value="1"/>
</dbReference>
<evidence type="ECO:0000256" key="1">
    <source>
        <dbReference type="SAM" id="Coils"/>
    </source>
</evidence>
<dbReference type="Proteomes" id="UP001420932">
    <property type="component" value="Unassembled WGS sequence"/>
</dbReference>
<feature type="region of interest" description="Disordered" evidence="2">
    <location>
        <begin position="708"/>
        <end position="743"/>
    </location>
</feature>
<name>A0AAP0IV13_9MAGN</name>
<evidence type="ECO:0000313" key="5">
    <source>
        <dbReference type="Proteomes" id="UP001420932"/>
    </source>
</evidence>
<feature type="region of interest" description="Disordered" evidence="2">
    <location>
        <begin position="316"/>
        <end position="342"/>
    </location>
</feature>
<feature type="compositionally biased region" description="Polar residues" evidence="2">
    <location>
        <begin position="803"/>
        <end position="814"/>
    </location>
</feature>
<reference evidence="4 5" key="1">
    <citation type="submission" date="2024-01" db="EMBL/GenBank/DDBJ databases">
        <title>Genome assemblies of Stephania.</title>
        <authorList>
            <person name="Yang L."/>
        </authorList>
    </citation>
    <scope>NUCLEOTIDE SEQUENCE [LARGE SCALE GENOMIC DNA]</scope>
    <source>
        <strain evidence="4">YNDBR</strain>
        <tissue evidence="4">Leaf</tissue>
    </source>
</reference>
<sequence length="837" mass="91707">MDAAAGVAAGRAASLAMPPPPPLPSSSSSQSARKEWRAVSDHSVRSAGTEEIERTKLGQTDERTIYEVQQGTGQLDVDFCSITVEGGGGLDNGLLQQRLHSVSRQREELQEMEIELRAQVIARSEIVEMQKRFDVQMKEQVEGLKEKVQEREQKVHDLELKMEEKDRELRAIKIDNEAAWAKEDLLREQNKELASFRRERDNSDVERTQHLKQIHELKEHIQEKERQFLELEEQHRAAQETILYKDEQLREVQAWVGMRIQEVEHSKQAEMYEHFQQFWLGCQRQFAEVERHHLQNIHQLQLELAEARERNGIYTDESRMTHAESRDASQYSPNKGNQFNLNESTALTGNSEVLPNGNVENGLPFVSAGNASSKAEHAAGVPIVPSSSLLGLGAYIPPGQMTAMHPFVVHQQGIQHSLQAVNSHVPPSHAGHYQTMPGISSHQQWQNQHAAASEGSQISSQNQYLTSQSEQGHLSSGAHFEYAISANGHVFHSDYLNPHISPNEQPGSVAIATVPNGEAQVIEQPQPNLLESSSKFHGSLGLEVLERAEETKEQENNIDVTSPAQEVQPHVMEQQPLSENSVELLKSHEGTGGSSSDMALSEVSASTGQAYNSQPSGKIPEAALLDERQLLACIVRAIPAGSNGRIRITSTLFVVEGDFIQLREGAQEIISATAAMAKVAAAAAASAPYSSLLPSVAVTPMAQNHRLKKVPSVDSKPVKSSAEPTAFASADVGGKPPKLSATQNQQVNGVPYNIIQGFSNVKILSKSRDPLELNGLQSEFRHGHSSVHMTIANGANPDKLGSAVTSQDKPSSNGREGVNFGGKQPGRANGSVLTSRR</sequence>
<feature type="region of interest" description="Disordered" evidence="2">
    <location>
        <begin position="794"/>
        <end position="837"/>
    </location>
</feature>
<organism evidence="4 5">
    <name type="scientific">Stephania yunnanensis</name>
    <dbReference type="NCBI Taxonomy" id="152371"/>
    <lineage>
        <taxon>Eukaryota</taxon>
        <taxon>Viridiplantae</taxon>
        <taxon>Streptophyta</taxon>
        <taxon>Embryophyta</taxon>
        <taxon>Tracheophyta</taxon>
        <taxon>Spermatophyta</taxon>
        <taxon>Magnoliopsida</taxon>
        <taxon>Ranunculales</taxon>
        <taxon>Menispermaceae</taxon>
        <taxon>Menispermoideae</taxon>
        <taxon>Cissampelideae</taxon>
        <taxon>Stephania</taxon>
    </lineage>
</organism>
<comment type="caution">
    <text evidence="4">The sequence shown here is derived from an EMBL/GenBank/DDBJ whole genome shotgun (WGS) entry which is preliminary data.</text>
</comment>
<dbReference type="EMBL" id="JBBNAF010000008">
    <property type="protein sequence ID" value="KAK9122269.1"/>
    <property type="molecule type" value="Genomic_DNA"/>
</dbReference>
<gene>
    <name evidence="4" type="ORF">Syun_019886</name>
</gene>
<feature type="compositionally biased region" description="Polar residues" evidence="2">
    <location>
        <begin position="328"/>
        <end position="342"/>
    </location>
</feature>
<feature type="compositionally biased region" description="Basic and acidic residues" evidence="2">
    <location>
        <begin position="316"/>
        <end position="327"/>
    </location>
</feature>
<feature type="region of interest" description="Disordered" evidence="2">
    <location>
        <begin position="440"/>
        <end position="472"/>
    </location>
</feature>
<evidence type="ECO:0000256" key="2">
    <source>
        <dbReference type="SAM" id="MobiDB-lite"/>
    </source>
</evidence>
<evidence type="ECO:0000259" key="3">
    <source>
        <dbReference type="Pfam" id="PF24851"/>
    </source>
</evidence>
<feature type="compositionally biased region" description="Basic and acidic residues" evidence="2">
    <location>
        <begin position="32"/>
        <end position="44"/>
    </location>
</feature>
<dbReference type="AlphaFoldDB" id="A0AAP0IV13"/>
<feature type="region of interest" description="Disordered" evidence="2">
    <location>
        <begin position="583"/>
        <end position="616"/>
    </location>
</feature>
<feature type="domain" description="DUF7725" evidence="3">
    <location>
        <begin position="624"/>
        <end position="652"/>
    </location>
</feature>